<evidence type="ECO:0000313" key="2">
    <source>
        <dbReference type="Proteomes" id="UP000216345"/>
    </source>
</evidence>
<keyword evidence="2" id="KW-1185">Reference proteome</keyword>
<gene>
    <name evidence="1" type="ORF">CEV32_2600</name>
</gene>
<sequence length="70" mass="7623">MKIVCKDGQVQSVEIKPVIRHLNDLAHKASADTLTLIVVMHSDTNGSTVYLPAICAMNIAASNNFTIENR</sequence>
<protein>
    <submittedName>
        <fullName evidence="1">Uncharacterized protein</fullName>
    </submittedName>
</protein>
<evidence type="ECO:0000313" key="1">
    <source>
        <dbReference type="EMBL" id="OYR10163.1"/>
    </source>
</evidence>
<reference evidence="1 2" key="1">
    <citation type="submission" date="2017-07" db="EMBL/GenBank/DDBJ databases">
        <title>Phylogenetic study on the rhizospheric bacterium Ochrobactrum sp. A44.</title>
        <authorList>
            <person name="Krzyzanowska D.M."/>
            <person name="Ossowicki A."/>
            <person name="Rajewska M."/>
            <person name="Maciag T."/>
            <person name="Kaczynski Z."/>
            <person name="Czerwicka M."/>
            <person name="Jafra S."/>
        </authorList>
    </citation>
    <scope>NUCLEOTIDE SEQUENCE [LARGE SCALE GENOMIC DNA]</scope>
    <source>
        <strain evidence="1 2">PR17</strain>
    </source>
</reference>
<comment type="caution">
    <text evidence="1">The sequence shown here is derived from an EMBL/GenBank/DDBJ whole genome shotgun (WGS) entry which is preliminary data.</text>
</comment>
<accession>A0A256F5T9</accession>
<dbReference type="EMBL" id="NNRK01000034">
    <property type="protein sequence ID" value="OYR10163.1"/>
    <property type="molecule type" value="Genomic_DNA"/>
</dbReference>
<organism evidence="1 2">
    <name type="scientific">Brucella rhizosphaerae</name>
    <dbReference type="NCBI Taxonomy" id="571254"/>
    <lineage>
        <taxon>Bacteria</taxon>
        <taxon>Pseudomonadati</taxon>
        <taxon>Pseudomonadota</taxon>
        <taxon>Alphaproteobacteria</taxon>
        <taxon>Hyphomicrobiales</taxon>
        <taxon>Brucellaceae</taxon>
        <taxon>Brucella/Ochrobactrum group</taxon>
        <taxon>Brucella</taxon>
    </lineage>
</organism>
<dbReference type="Proteomes" id="UP000216345">
    <property type="component" value="Unassembled WGS sequence"/>
</dbReference>
<name>A0A256F5T9_9HYPH</name>
<proteinExistence type="predicted"/>
<dbReference type="AlphaFoldDB" id="A0A256F5T9"/>